<evidence type="ECO:0000256" key="1">
    <source>
        <dbReference type="SAM" id="Phobius"/>
    </source>
</evidence>
<dbReference type="SUPFAM" id="SSF50494">
    <property type="entry name" value="Trypsin-like serine proteases"/>
    <property type="match status" value="1"/>
</dbReference>
<accession>A0ABT1T493</accession>
<sequence length="367" mass="40658">MKENQLLEMIESYLSGEMPAEERAQFDALRKKDATIDTKIAEHKHFTGLLKQYNERLSLQNRLDEIHEEIDVHTLKEDLMAHPSWVVQMWRHHHSKISVAASVAIIAILLTLFITGDLSNKDPRYQQLKADVERVKKEQDKLGEKTDNLIKTDKQTGPTISAKFRGTGFALTGNGYIVTNSHVINGADSVYVQNGEGESFHTKVVYTDPLYDVAILQINDPAFKNLGAIPYNIKKGKSDLGEAVYTIGFPGDDFKFGPGALTAGVGFHGDTTEYELYIPVNPGNSGGPLLDEKGNVIGVITGKQTQTSGVAFAVKSNYLLKAIQSIPADSLSKSLIINTKNTLSSLSRTQQVNKLRNYVFMVKVYNQ</sequence>
<dbReference type="RefSeq" id="WP_256539624.1">
    <property type="nucleotide sequence ID" value="NZ_JANHOH010000003.1"/>
</dbReference>
<keyword evidence="1" id="KW-0472">Membrane</keyword>
<keyword evidence="1" id="KW-1133">Transmembrane helix</keyword>
<dbReference type="InterPro" id="IPR001940">
    <property type="entry name" value="Peptidase_S1C"/>
</dbReference>
<keyword evidence="1" id="KW-0812">Transmembrane</keyword>
<dbReference type="Proteomes" id="UP001204376">
    <property type="component" value="Unassembled WGS sequence"/>
</dbReference>
<name>A0ABT1T493_9SPHI</name>
<dbReference type="InterPro" id="IPR043504">
    <property type="entry name" value="Peptidase_S1_PA_chymotrypsin"/>
</dbReference>
<dbReference type="Pfam" id="PF13365">
    <property type="entry name" value="Trypsin_2"/>
    <property type="match status" value="1"/>
</dbReference>
<gene>
    <name evidence="2" type="ORF">NPE20_15750</name>
</gene>
<feature type="transmembrane region" description="Helical" evidence="1">
    <location>
        <begin position="97"/>
        <end position="116"/>
    </location>
</feature>
<dbReference type="PRINTS" id="PR00834">
    <property type="entry name" value="PROTEASES2C"/>
</dbReference>
<dbReference type="InterPro" id="IPR009003">
    <property type="entry name" value="Peptidase_S1_PA"/>
</dbReference>
<dbReference type="Gene3D" id="2.40.10.10">
    <property type="entry name" value="Trypsin-like serine proteases"/>
    <property type="match status" value="2"/>
</dbReference>
<protein>
    <submittedName>
        <fullName evidence="2">Trypsin-like peptidase domain-containing protein</fullName>
    </submittedName>
</protein>
<reference evidence="2 3" key="1">
    <citation type="submission" date="2022-07" db="EMBL/GenBank/DDBJ databases">
        <title>Mucilaginibacter sp. JC4.</title>
        <authorList>
            <person name="Le V."/>
            <person name="Ko S.-R."/>
            <person name="Ahn C.-Y."/>
            <person name="Oh H.-M."/>
        </authorList>
    </citation>
    <scope>NUCLEOTIDE SEQUENCE [LARGE SCALE GENOMIC DNA]</scope>
    <source>
        <strain evidence="2 3">JC4</strain>
    </source>
</reference>
<keyword evidence="3" id="KW-1185">Reference proteome</keyword>
<dbReference type="PANTHER" id="PTHR43019">
    <property type="entry name" value="SERINE ENDOPROTEASE DEGS"/>
    <property type="match status" value="1"/>
</dbReference>
<dbReference type="PANTHER" id="PTHR43019:SF23">
    <property type="entry name" value="PROTEASE DO-LIKE 5, CHLOROPLASTIC"/>
    <property type="match status" value="1"/>
</dbReference>
<comment type="caution">
    <text evidence="2">The sequence shown here is derived from an EMBL/GenBank/DDBJ whole genome shotgun (WGS) entry which is preliminary data.</text>
</comment>
<organism evidence="2 3">
    <name type="scientific">Mucilaginibacter aquariorum</name>
    <dbReference type="NCBI Taxonomy" id="2967225"/>
    <lineage>
        <taxon>Bacteria</taxon>
        <taxon>Pseudomonadati</taxon>
        <taxon>Bacteroidota</taxon>
        <taxon>Sphingobacteriia</taxon>
        <taxon>Sphingobacteriales</taxon>
        <taxon>Sphingobacteriaceae</taxon>
        <taxon>Mucilaginibacter</taxon>
    </lineage>
</organism>
<proteinExistence type="predicted"/>
<dbReference type="EMBL" id="JANHOH010000003">
    <property type="protein sequence ID" value="MCQ6959431.1"/>
    <property type="molecule type" value="Genomic_DNA"/>
</dbReference>
<evidence type="ECO:0000313" key="3">
    <source>
        <dbReference type="Proteomes" id="UP001204376"/>
    </source>
</evidence>
<evidence type="ECO:0000313" key="2">
    <source>
        <dbReference type="EMBL" id="MCQ6959431.1"/>
    </source>
</evidence>